<sequence length="56" mass="6438">MLKVSQPESKSDLEVRLEALEKKLYTHLKSENKNNKNQSGPAEIRTQDLRRVKATS</sequence>
<organism evidence="2 3">
    <name type="scientific">Methanosarcina thermophila</name>
    <dbReference type="NCBI Taxonomy" id="2210"/>
    <lineage>
        <taxon>Archaea</taxon>
        <taxon>Methanobacteriati</taxon>
        <taxon>Methanobacteriota</taxon>
        <taxon>Stenosarchaea group</taxon>
        <taxon>Methanomicrobia</taxon>
        <taxon>Methanosarcinales</taxon>
        <taxon>Methanosarcinaceae</taxon>
        <taxon>Methanosarcina</taxon>
    </lineage>
</organism>
<dbReference type="AlphaFoldDB" id="A0A3G9CUG6"/>
<feature type="compositionally biased region" description="Basic and acidic residues" evidence="1">
    <location>
        <begin position="45"/>
        <end position="56"/>
    </location>
</feature>
<name>A0A3G9CUG6_METTE</name>
<protein>
    <submittedName>
        <fullName evidence="2">Uncharacterized protein</fullName>
    </submittedName>
</protein>
<gene>
    <name evidence="2" type="ORF">MESMT1_0910</name>
</gene>
<proteinExistence type="predicted"/>
<reference evidence="2 3" key="1">
    <citation type="submission" date="2016-09" db="EMBL/GenBank/DDBJ databases">
        <title>Complete Genome Sequence of Methanosarcina thermophila MT-1.</title>
        <authorList>
            <person name="Kouzuma A."/>
        </authorList>
    </citation>
    <scope>NUCLEOTIDE SEQUENCE [LARGE SCALE GENOMIC DNA]</scope>
    <source>
        <strain evidence="2 3">MT-1</strain>
    </source>
</reference>
<accession>A0A3G9CUG6</accession>
<evidence type="ECO:0000313" key="3">
    <source>
        <dbReference type="Proteomes" id="UP000265557"/>
    </source>
</evidence>
<dbReference type="Proteomes" id="UP000265557">
    <property type="component" value="Chromosome"/>
</dbReference>
<evidence type="ECO:0000313" key="2">
    <source>
        <dbReference type="EMBL" id="BAW28840.1"/>
    </source>
</evidence>
<dbReference type="EMBL" id="AP017646">
    <property type="protein sequence ID" value="BAW28840.1"/>
    <property type="molecule type" value="Genomic_DNA"/>
</dbReference>
<evidence type="ECO:0000256" key="1">
    <source>
        <dbReference type="SAM" id="MobiDB-lite"/>
    </source>
</evidence>
<feature type="region of interest" description="Disordered" evidence="1">
    <location>
        <begin position="28"/>
        <end position="56"/>
    </location>
</feature>